<proteinExistence type="predicted"/>
<dbReference type="SMART" id="SM00015">
    <property type="entry name" value="IQ"/>
    <property type="match status" value="3"/>
</dbReference>
<keyword evidence="3" id="KW-1185">Reference proteome</keyword>
<dbReference type="AlphaFoldDB" id="F4X3T9"/>
<dbReference type="CDD" id="cd23767">
    <property type="entry name" value="IQCD"/>
    <property type="match status" value="1"/>
</dbReference>
<reference evidence="2" key="1">
    <citation type="submission" date="2011-02" db="EMBL/GenBank/DDBJ databases">
        <title>The genome of the leaf-cutting ant Acromyrmex echinatior suggests key adaptations to social evolution and fungus farming.</title>
        <authorList>
            <person name="Nygaard S."/>
            <person name="Zhang G."/>
        </authorList>
    </citation>
    <scope>NUCLEOTIDE SEQUENCE</scope>
</reference>
<dbReference type="FunFam" id="1.20.5.190:FF:000055">
    <property type="entry name" value="Putative microtubule-associated protein futsch"/>
    <property type="match status" value="1"/>
</dbReference>
<dbReference type="Gene3D" id="1.20.5.190">
    <property type="match status" value="2"/>
</dbReference>
<protein>
    <recommendedName>
        <fullName evidence="4">Abnormal spindle-like microcephaly-associated protein-like protein</fullName>
    </recommendedName>
</protein>
<evidence type="ECO:0000313" key="2">
    <source>
        <dbReference type="EMBL" id="EGI58886.1"/>
    </source>
</evidence>
<feature type="compositionally biased region" description="Basic and acidic residues" evidence="1">
    <location>
        <begin position="62"/>
        <end position="71"/>
    </location>
</feature>
<feature type="region of interest" description="Disordered" evidence="1">
    <location>
        <begin position="1"/>
        <end position="82"/>
    </location>
</feature>
<feature type="compositionally biased region" description="Basic and acidic residues" evidence="1">
    <location>
        <begin position="1"/>
        <end position="11"/>
    </location>
</feature>
<sequence length="234" mass="26370">MSQTSKEDADAMKANTAATKIQANFRGYRVRKQLKESTQRRRQQQQNQQDQKRNQQQQQQQEHMKPKEHLLKRQSTQEALEEKSATKIQAGIRGFLVRKRQQAVQAAATRIQAGFRGFRTRKLLKQNGLRLLGESIDGEVVEDIGIAPRLQALMGQTSVCEAREAVHAATSAAIATADQSVAAHSPRIAWTTTNMPGTLQEIDVNKIAKVHHIFIEFSTNFQMEINGTLKIKTE</sequence>
<dbReference type="Pfam" id="PF00612">
    <property type="entry name" value="IQ"/>
    <property type="match status" value="3"/>
</dbReference>
<dbReference type="EMBL" id="GL888624">
    <property type="protein sequence ID" value="EGI58886.1"/>
    <property type="molecule type" value="Genomic_DNA"/>
</dbReference>
<dbReference type="InterPro" id="IPR027417">
    <property type="entry name" value="P-loop_NTPase"/>
</dbReference>
<evidence type="ECO:0008006" key="4">
    <source>
        <dbReference type="Google" id="ProtNLM"/>
    </source>
</evidence>
<organism evidence="3">
    <name type="scientific">Acromyrmex echinatior</name>
    <name type="common">Panamanian leafcutter ant</name>
    <name type="synonym">Acromyrmex octospinosus echinatior</name>
    <dbReference type="NCBI Taxonomy" id="103372"/>
    <lineage>
        <taxon>Eukaryota</taxon>
        <taxon>Metazoa</taxon>
        <taxon>Ecdysozoa</taxon>
        <taxon>Arthropoda</taxon>
        <taxon>Hexapoda</taxon>
        <taxon>Insecta</taxon>
        <taxon>Pterygota</taxon>
        <taxon>Neoptera</taxon>
        <taxon>Endopterygota</taxon>
        <taxon>Hymenoptera</taxon>
        <taxon>Apocrita</taxon>
        <taxon>Aculeata</taxon>
        <taxon>Formicoidea</taxon>
        <taxon>Formicidae</taxon>
        <taxon>Myrmicinae</taxon>
        <taxon>Acromyrmex</taxon>
    </lineage>
</organism>
<accession>F4X3T9</accession>
<name>F4X3T9_ACREC</name>
<dbReference type="eggNOG" id="ENOG502SARE">
    <property type="taxonomic scope" value="Eukaryota"/>
</dbReference>
<dbReference type="OrthoDB" id="252964at2759"/>
<dbReference type="InterPro" id="IPR000048">
    <property type="entry name" value="IQ_motif_EF-hand-BS"/>
</dbReference>
<dbReference type="PANTHER" id="PTHR10699:SF11">
    <property type="entry name" value="IGLOO, ISOFORM A"/>
    <property type="match status" value="1"/>
</dbReference>
<evidence type="ECO:0000256" key="1">
    <source>
        <dbReference type="SAM" id="MobiDB-lite"/>
    </source>
</evidence>
<evidence type="ECO:0000313" key="3">
    <source>
        <dbReference type="Proteomes" id="UP000007755"/>
    </source>
</evidence>
<dbReference type="STRING" id="103372.F4X3T9"/>
<gene>
    <name evidence="2" type="ORF">G5I_13002</name>
</gene>
<dbReference type="Proteomes" id="UP000007755">
    <property type="component" value="Unassembled WGS sequence"/>
</dbReference>
<dbReference type="GO" id="GO:0005516">
    <property type="term" value="F:calmodulin binding"/>
    <property type="evidence" value="ECO:0007669"/>
    <property type="project" value="TreeGrafter"/>
</dbReference>
<dbReference type="PANTHER" id="PTHR10699">
    <property type="entry name" value="NEUROMODULIN"/>
    <property type="match status" value="1"/>
</dbReference>
<feature type="compositionally biased region" description="Low complexity" evidence="1">
    <location>
        <begin position="44"/>
        <end position="61"/>
    </location>
</feature>
<dbReference type="PROSITE" id="PS50096">
    <property type="entry name" value="IQ"/>
    <property type="match status" value="3"/>
</dbReference>
<dbReference type="SUPFAM" id="SSF52540">
    <property type="entry name" value="P-loop containing nucleoside triphosphate hydrolases"/>
    <property type="match status" value="1"/>
</dbReference>
<dbReference type="InParanoid" id="F4X3T9"/>